<dbReference type="EMBL" id="MFUW01000026">
    <property type="protein sequence ID" value="OGI89790.1"/>
    <property type="molecule type" value="Genomic_DNA"/>
</dbReference>
<evidence type="ECO:0000256" key="3">
    <source>
        <dbReference type="ARBA" id="ARBA00023002"/>
    </source>
</evidence>
<dbReference type="Proteomes" id="UP000176814">
    <property type="component" value="Unassembled WGS sequence"/>
</dbReference>
<dbReference type="InterPro" id="IPR029479">
    <property type="entry name" value="Nitroreductase"/>
</dbReference>
<evidence type="ECO:0000313" key="6">
    <source>
        <dbReference type="Proteomes" id="UP000176814"/>
    </source>
</evidence>
<dbReference type="CDD" id="cd02149">
    <property type="entry name" value="NfsB-like"/>
    <property type="match status" value="1"/>
</dbReference>
<dbReference type="Gene3D" id="3.40.109.10">
    <property type="entry name" value="NADH Oxidase"/>
    <property type="match status" value="1"/>
</dbReference>
<comment type="similarity">
    <text evidence="1">Belongs to the nitroreductase family.</text>
</comment>
<gene>
    <name evidence="5" type="ORF">A2911_00820</name>
</gene>
<dbReference type="SUPFAM" id="SSF55469">
    <property type="entry name" value="FMN-dependent nitroreductase-like"/>
    <property type="match status" value="1"/>
</dbReference>
<protein>
    <recommendedName>
        <fullName evidence="4">Nitroreductase domain-containing protein</fullName>
    </recommendedName>
</protein>
<sequence>MEKAKRKNKEIIQALNWRYATKVFDPSKKVSDEDMHTILESARLSPSSSGVEAWKFFVIHDKEVREKIFQVSNQLKVLDASHLIVITYRMDVAENITRERLERTAKIQGQKIEELGSLKAMLEGGIAKKTKDGTLEAWTRAQAYIPLGIMIETASLLGIDNGPMEGFIPEKVDEILNLKEKNLKSVTMLALGYRGSDSAALRPKVRREFEEVIEFI</sequence>
<reference evidence="5 6" key="1">
    <citation type="journal article" date="2016" name="Nat. Commun.">
        <title>Thousands of microbial genomes shed light on interconnected biogeochemical processes in an aquifer system.</title>
        <authorList>
            <person name="Anantharaman K."/>
            <person name="Brown C.T."/>
            <person name="Hug L.A."/>
            <person name="Sharon I."/>
            <person name="Castelle C.J."/>
            <person name="Probst A.J."/>
            <person name="Thomas B.C."/>
            <person name="Singh A."/>
            <person name="Wilkins M.J."/>
            <person name="Karaoz U."/>
            <person name="Brodie E.L."/>
            <person name="Williams K.H."/>
            <person name="Hubbard S.S."/>
            <person name="Banfield J.F."/>
        </authorList>
    </citation>
    <scope>NUCLEOTIDE SEQUENCE [LARGE SCALE GENOMIC DNA]</scope>
</reference>
<dbReference type="PANTHER" id="PTHR43673:SF10">
    <property type="entry name" value="NADH DEHYDROGENASE_NAD(P)H NITROREDUCTASE XCC3605-RELATED"/>
    <property type="match status" value="1"/>
</dbReference>
<evidence type="ECO:0000313" key="5">
    <source>
        <dbReference type="EMBL" id="OGI89790.1"/>
    </source>
</evidence>
<dbReference type="Pfam" id="PF00881">
    <property type="entry name" value="Nitroreductase"/>
    <property type="match status" value="1"/>
</dbReference>
<dbReference type="PANTHER" id="PTHR43673">
    <property type="entry name" value="NAD(P)H NITROREDUCTASE YDGI-RELATED"/>
    <property type="match status" value="1"/>
</dbReference>
<organism evidence="5 6">
    <name type="scientific">Candidatus Nomurabacteria bacterium RIFCSPLOWO2_01_FULL_40_15</name>
    <dbReference type="NCBI Taxonomy" id="1801772"/>
    <lineage>
        <taxon>Bacteria</taxon>
        <taxon>Candidatus Nomuraibacteriota</taxon>
    </lineage>
</organism>
<evidence type="ECO:0000256" key="1">
    <source>
        <dbReference type="ARBA" id="ARBA00007118"/>
    </source>
</evidence>
<evidence type="ECO:0000259" key="4">
    <source>
        <dbReference type="Pfam" id="PF00881"/>
    </source>
</evidence>
<evidence type="ECO:0000256" key="2">
    <source>
        <dbReference type="ARBA" id="ARBA00022857"/>
    </source>
</evidence>
<feature type="domain" description="Nitroreductase" evidence="4">
    <location>
        <begin position="16"/>
        <end position="193"/>
    </location>
</feature>
<proteinExistence type="inferred from homology"/>
<dbReference type="GO" id="GO:0016491">
    <property type="term" value="F:oxidoreductase activity"/>
    <property type="evidence" value="ECO:0007669"/>
    <property type="project" value="UniProtKB-KW"/>
</dbReference>
<dbReference type="AlphaFoldDB" id="A0A1F6X6H4"/>
<dbReference type="InterPro" id="IPR000415">
    <property type="entry name" value="Nitroreductase-like"/>
</dbReference>
<name>A0A1F6X6H4_9BACT</name>
<keyword evidence="3" id="KW-0560">Oxidoreductase</keyword>
<dbReference type="InterPro" id="IPR033878">
    <property type="entry name" value="NfsB-like"/>
</dbReference>
<accession>A0A1F6X6H4</accession>
<comment type="caution">
    <text evidence="5">The sequence shown here is derived from an EMBL/GenBank/DDBJ whole genome shotgun (WGS) entry which is preliminary data.</text>
</comment>
<keyword evidence="2" id="KW-0521">NADP</keyword>